<dbReference type="AlphaFoldDB" id="A0A948RX36"/>
<evidence type="ECO:0000313" key="3">
    <source>
        <dbReference type="EMBL" id="MBU2691561.1"/>
    </source>
</evidence>
<organism evidence="3 4">
    <name type="scientific">Eiseniibacteriota bacterium</name>
    <dbReference type="NCBI Taxonomy" id="2212470"/>
    <lineage>
        <taxon>Bacteria</taxon>
        <taxon>Candidatus Eiseniibacteriota</taxon>
    </lineage>
</organism>
<dbReference type="NCBIfam" id="TIGR01409">
    <property type="entry name" value="TAT_signal_seq"/>
    <property type="match status" value="1"/>
</dbReference>
<evidence type="ECO:0000256" key="1">
    <source>
        <dbReference type="SAM" id="SignalP"/>
    </source>
</evidence>
<feature type="signal peptide" evidence="1">
    <location>
        <begin position="1"/>
        <end position="28"/>
    </location>
</feature>
<name>A0A948RX36_UNCEI</name>
<proteinExistence type="predicted"/>
<accession>A0A948RX36</accession>
<dbReference type="Proteomes" id="UP000777784">
    <property type="component" value="Unassembled WGS sequence"/>
</dbReference>
<dbReference type="EMBL" id="JAHJDP010000065">
    <property type="protein sequence ID" value="MBU2691561.1"/>
    <property type="molecule type" value="Genomic_DNA"/>
</dbReference>
<evidence type="ECO:0000313" key="4">
    <source>
        <dbReference type="Proteomes" id="UP000777784"/>
    </source>
</evidence>
<feature type="chain" id="PRO_5037797825" evidence="1">
    <location>
        <begin position="29"/>
        <end position="310"/>
    </location>
</feature>
<dbReference type="PROSITE" id="PS51318">
    <property type="entry name" value="TAT"/>
    <property type="match status" value="1"/>
</dbReference>
<sequence length="310" mass="33290">MAQTRRDFLKKAAIVGGALAVHPMDAWAAETLSADMSIARWSGADLSDEGVPAMAAALTKQAIEAIGGMGRFVSKGDKVWIKPNMGWNRAPELAATTNPDVVGALTRLCLEAGAKEVKVGDNTCHKSTQCYRSSGIEKAVEAAGGKTVYLDENRFREVNLNGKRLDKWALYSEILSSDLVINVPIVKHHGLSRATLCMKNYMGIVGGQRNAWHQDIPTCLCDITAYMKPRLCVLDAVRILTAHGPQGGNLEDVKRVNTVAAGIDIIALDAFGAELLGHKPDQIEAVKAGFEAGLGQIDYHKVALKELSVS</sequence>
<evidence type="ECO:0000259" key="2">
    <source>
        <dbReference type="Pfam" id="PF04015"/>
    </source>
</evidence>
<dbReference type="Pfam" id="PF04015">
    <property type="entry name" value="DUF362"/>
    <property type="match status" value="1"/>
</dbReference>
<dbReference type="InterPro" id="IPR019546">
    <property type="entry name" value="TAT_signal_bac_arc"/>
</dbReference>
<feature type="domain" description="DUF362" evidence="2">
    <location>
        <begin position="79"/>
        <end position="273"/>
    </location>
</feature>
<dbReference type="InterPro" id="IPR006311">
    <property type="entry name" value="TAT_signal"/>
</dbReference>
<comment type="caution">
    <text evidence="3">The sequence shown here is derived from an EMBL/GenBank/DDBJ whole genome shotgun (WGS) entry which is preliminary data.</text>
</comment>
<keyword evidence="1" id="KW-0732">Signal</keyword>
<reference evidence="3" key="1">
    <citation type="submission" date="2021-05" db="EMBL/GenBank/DDBJ databases">
        <title>Energy efficiency and biological interactions define the core microbiome of deep oligotrophic groundwater.</title>
        <authorList>
            <person name="Mehrshad M."/>
            <person name="Lopez-Fernandez M."/>
            <person name="Bell E."/>
            <person name="Bernier-Latmani R."/>
            <person name="Bertilsson S."/>
            <person name="Dopson M."/>
        </authorList>
    </citation>
    <scope>NUCLEOTIDE SEQUENCE</scope>
    <source>
        <strain evidence="3">Modern_marine.mb.64</strain>
    </source>
</reference>
<protein>
    <submittedName>
        <fullName evidence="3">DUF362 domain-containing protein</fullName>
    </submittedName>
</protein>
<gene>
    <name evidence="3" type="ORF">KJ970_11595</name>
</gene>
<dbReference type="InterPro" id="IPR007160">
    <property type="entry name" value="DUF362"/>
</dbReference>